<proteinExistence type="predicted"/>
<comment type="caution">
    <text evidence="1">The sequence shown here is derived from an EMBL/GenBank/DDBJ whole genome shotgun (WGS) entry which is preliminary data.</text>
</comment>
<evidence type="ECO:0000313" key="2">
    <source>
        <dbReference type="Proteomes" id="UP000263517"/>
    </source>
</evidence>
<protein>
    <submittedName>
        <fullName evidence="1">Uncharacterized protein</fullName>
    </submittedName>
</protein>
<reference evidence="1 2" key="1">
    <citation type="journal article" date="2018" name="Nat. Biotechnol.">
        <title>A standardized bacterial taxonomy based on genome phylogeny substantially revises the tree of life.</title>
        <authorList>
            <person name="Parks D.H."/>
            <person name="Chuvochina M."/>
            <person name="Waite D.W."/>
            <person name="Rinke C."/>
            <person name="Skarshewski A."/>
            <person name="Chaumeil P.A."/>
            <person name="Hugenholtz P."/>
        </authorList>
    </citation>
    <scope>NUCLEOTIDE SEQUENCE [LARGE SCALE GENOMIC DNA]</scope>
    <source>
        <strain evidence="1">UBA11978</strain>
    </source>
</reference>
<sequence>MTYLHYLYPLPPLERLSTPSRSLNLSKDLRRSICEQRLRPQIAWDKMRLWPSPVRGGLNTLTKAEDRVCSEILWQEYQKVIDKELAVARDRCKTMTIPEAWKLLQSYLCTNEYDVEAMSEADIETYQHAKQLVDNYIKITTSVQYD</sequence>
<gene>
    <name evidence="1" type="ORF">DCW74_04825</name>
</gene>
<name>A0A350P178_9ALTE</name>
<dbReference type="AlphaFoldDB" id="A0A350P178"/>
<evidence type="ECO:0000313" key="1">
    <source>
        <dbReference type="EMBL" id="HAW75045.1"/>
    </source>
</evidence>
<dbReference type="EMBL" id="DNAN01000166">
    <property type="protein sequence ID" value="HAW75045.1"/>
    <property type="molecule type" value="Genomic_DNA"/>
</dbReference>
<organism evidence="1 2">
    <name type="scientific">Alteromonas australica</name>
    <dbReference type="NCBI Taxonomy" id="589873"/>
    <lineage>
        <taxon>Bacteria</taxon>
        <taxon>Pseudomonadati</taxon>
        <taxon>Pseudomonadota</taxon>
        <taxon>Gammaproteobacteria</taxon>
        <taxon>Alteromonadales</taxon>
        <taxon>Alteromonadaceae</taxon>
        <taxon>Alteromonas/Salinimonas group</taxon>
        <taxon>Alteromonas</taxon>
    </lineage>
</organism>
<dbReference type="Proteomes" id="UP000263517">
    <property type="component" value="Unassembled WGS sequence"/>
</dbReference>
<accession>A0A350P178</accession>